<protein>
    <submittedName>
        <fullName evidence="10">AAT family amino acid transporter</fullName>
    </submittedName>
</protein>
<dbReference type="Gene3D" id="1.20.1740.10">
    <property type="entry name" value="Amino acid/polyamine transporter I"/>
    <property type="match status" value="1"/>
</dbReference>
<dbReference type="Pfam" id="PF00324">
    <property type="entry name" value="AA_permease"/>
    <property type="match status" value="1"/>
</dbReference>
<dbReference type="GO" id="GO:0016020">
    <property type="term" value="C:membrane"/>
    <property type="evidence" value="ECO:0007669"/>
    <property type="project" value="UniProtKB-SubCell"/>
</dbReference>
<keyword evidence="11" id="KW-1185">Reference proteome</keyword>
<dbReference type="AlphaFoldDB" id="A0A8H4LMM3"/>
<dbReference type="EMBL" id="JAADYS010000383">
    <property type="protein sequence ID" value="KAF4470199.1"/>
    <property type="molecule type" value="Genomic_DNA"/>
</dbReference>
<keyword evidence="3 8" id="KW-0812">Transmembrane</keyword>
<dbReference type="InterPro" id="IPR004841">
    <property type="entry name" value="AA-permease/SLC12A_dom"/>
</dbReference>
<dbReference type="InterPro" id="IPR004840">
    <property type="entry name" value="Amino_acid_permease_CS"/>
</dbReference>
<dbReference type="Proteomes" id="UP000554235">
    <property type="component" value="Unassembled WGS sequence"/>
</dbReference>
<keyword evidence="4" id="KW-0029">Amino-acid transport</keyword>
<feature type="transmembrane region" description="Helical" evidence="8">
    <location>
        <begin position="45"/>
        <end position="64"/>
    </location>
</feature>
<dbReference type="InterPro" id="IPR050524">
    <property type="entry name" value="APC_YAT"/>
</dbReference>
<feature type="region of interest" description="Disordered" evidence="7">
    <location>
        <begin position="1"/>
        <end position="21"/>
    </location>
</feature>
<evidence type="ECO:0000256" key="8">
    <source>
        <dbReference type="SAM" id="Phobius"/>
    </source>
</evidence>
<keyword evidence="5 8" id="KW-1133">Transmembrane helix</keyword>
<evidence type="ECO:0000313" key="11">
    <source>
        <dbReference type="Proteomes" id="UP000554235"/>
    </source>
</evidence>
<evidence type="ECO:0000256" key="6">
    <source>
        <dbReference type="ARBA" id="ARBA00023136"/>
    </source>
</evidence>
<evidence type="ECO:0000256" key="1">
    <source>
        <dbReference type="ARBA" id="ARBA00004141"/>
    </source>
</evidence>
<evidence type="ECO:0000256" key="3">
    <source>
        <dbReference type="ARBA" id="ARBA00022692"/>
    </source>
</evidence>
<name>A0A8H4LMM3_9HYPO</name>
<organism evidence="10 11">
    <name type="scientific">Fusarium albosuccineum</name>
    <dbReference type="NCBI Taxonomy" id="1237068"/>
    <lineage>
        <taxon>Eukaryota</taxon>
        <taxon>Fungi</taxon>
        <taxon>Dikarya</taxon>
        <taxon>Ascomycota</taxon>
        <taxon>Pezizomycotina</taxon>
        <taxon>Sordariomycetes</taxon>
        <taxon>Hypocreomycetidae</taxon>
        <taxon>Hypocreales</taxon>
        <taxon>Nectriaceae</taxon>
        <taxon>Fusarium</taxon>
        <taxon>Fusarium decemcellulare species complex</taxon>
    </lineage>
</organism>
<evidence type="ECO:0000256" key="5">
    <source>
        <dbReference type="ARBA" id="ARBA00022989"/>
    </source>
</evidence>
<evidence type="ECO:0000259" key="9">
    <source>
        <dbReference type="Pfam" id="PF00324"/>
    </source>
</evidence>
<evidence type="ECO:0000256" key="4">
    <source>
        <dbReference type="ARBA" id="ARBA00022970"/>
    </source>
</evidence>
<dbReference type="OrthoDB" id="3900342at2759"/>
<feature type="transmembrane region" description="Helical" evidence="8">
    <location>
        <begin position="330"/>
        <end position="355"/>
    </location>
</feature>
<accession>A0A8H4LMM3</accession>
<dbReference type="PROSITE" id="PS00218">
    <property type="entry name" value="AMINO_ACID_PERMEASE_1"/>
    <property type="match status" value="1"/>
</dbReference>
<proteinExistence type="predicted"/>
<feature type="transmembrane region" description="Helical" evidence="8">
    <location>
        <begin position="376"/>
        <end position="395"/>
    </location>
</feature>
<feature type="transmembrane region" description="Helical" evidence="8">
    <location>
        <begin position="401"/>
        <end position="429"/>
    </location>
</feature>
<feature type="transmembrane region" description="Helical" evidence="8">
    <location>
        <begin position="232"/>
        <end position="253"/>
    </location>
</feature>
<keyword evidence="6 8" id="KW-0472">Membrane</keyword>
<evidence type="ECO:0000256" key="2">
    <source>
        <dbReference type="ARBA" id="ARBA00022448"/>
    </source>
</evidence>
<comment type="caution">
    <text evidence="10">The sequence shown here is derived from an EMBL/GenBank/DDBJ whole genome shotgun (WGS) entry which is preliminary data.</text>
</comment>
<dbReference type="FunFam" id="1.20.1740.10:FF:000006">
    <property type="entry name" value="General amino acid permease"/>
    <property type="match status" value="1"/>
</dbReference>
<feature type="transmembrane region" description="Helical" evidence="8">
    <location>
        <begin position="478"/>
        <end position="498"/>
    </location>
</feature>
<gene>
    <name evidence="10" type="ORF">FALBO_2871</name>
</gene>
<feature type="transmembrane region" description="Helical" evidence="8">
    <location>
        <begin position="273"/>
        <end position="294"/>
    </location>
</feature>
<sequence>MNAPRTSEKQDGPPEMDNLKDVEASTSEATPIGVARQLKSRHIQFIALGGTIGTGLFLGIGGALTRAGPLSIFLGYSITGVAIWMLMQVLAEMAVWISLPGAIPQFCTRFVDPALGFAVGWNNWYFCAIAVPVEVSAAATLVTYWTDSVNVAVWISIFIVLIVGLNIFGVGIYGEAEFIFASIKIITMVGLLTLAFILDLGGGPSGERLGFRYWNNPGAMKESMTTGDTGRFLGFFSVLVNAAFSYAGVEIVAVASGESQNPKRNLPKAARRIFWRILFFYSLGSLAIGVLVPFNDPELLSQQAAGVHTAAASPWVIAIKRASIPVLPSIINAVILSSALSSGNAFLYTGSRYLLALASSGHAPKFFLKTTNSGNPIYCVAATAIFSLLTYLSVSSGPYQIFLWFQSLTTMCTLLTWSSICVAYLHFYGALKANNIDRKTLVHRAPFQPYGAVIVLIFFLIIMFINGFAVFFPGNWNVYNFITAYIGIPIYAVLFIAWKVLHRTKWLAPHERDLFTGKAEIDALDEIWEDDKPKNIWHKIWYWIA</sequence>
<feature type="domain" description="Amino acid permease/ SLC12A" evidence="9">
    <location>
        <begin position="42"/>
        <end position="505"/>
    </location>
</feature>
<comment type="subcellular location">
    <subcellularLocation>
        <location evidence="1">Membrane</location>
        <topology evidence="1">Multi-pass membrane protein</topology>
    </subcellularLocation>
</comment>
<dbReference type="PANTHER" id="PTHR43341:SF39">
    <property type="entry name" value="AMINO ACID TRANSPORTER (EUROFUNG)-RELATED"/>
    <property type="match status" value="1"/>
</dbReference>
<dbReference type="PANTHER" id="PTHR43341">
    <property type="entry name" value="AMINO ACID PERMEASE"/>
    <property type="match status" value="1"/>
</dbReference>
<dbReference type="PIRSF" id="PIRSF006060">
    <property type="entry name" value="AA_transporter"/>
    <property type="match status" value="1"/>
</dbReference>
<keyword evidence="2" id="KW-0813">Transport</keyword>
<feature type="transmembrane region" description="Helical" evidence="8">
    <location>
        <begin position="178"/>
        <end position="198"/>
    </location>
</feature>
<reference evidence="10 11" key="1">
    <citation type="submission" date="2020-01" db="EMBL/GenBank/DDBJ databases">
        <title>Identification and distribution of gene clusters putatively required for synthesis of sphingolipid metabolism inhibitors in phylogenetically diverse species of the filamentous fungus Fusarium.</title>
        <authorList>
            <person name="Kim H.-S."/>
            <person name="Busman M."/>
            <person name="Brown D.W."/>
            <person name="Divon H."/>
            <person name="Uhlig S."/>
            <person name="Proctor R.H."/>
        </authorList>
    </citation>
    <scope>NUCLEOTIDE SEQUENCE [LARGE SCALE GENOMIC DNA]</scope>
    <source>
        <strain evidence="10 11">NRRL 20459</strain>
    </source>
</reference>
<evidence type="ECO:0000313" key="10">
    <source>
        <dbReference type="EMBL" id="KAF4470199.1"/>
    </source>
</evidence>
<feature type="transmembrane region" description="Helical" evidence="8">
    <location>
        <begin position="450"/>
        <end position="472"/>
    </location>
</feature>
<feature type="transmembrane region" description="Helical" evidence="8">
    <location>
        <begin position="151"/>
        <end position="171"/>
    </location>
</feature>
<feature type="transmembrane region" description="Helical" evidence="8">
    <location>
        <begin position="124"/>
        <end position="145"/>
    </location>
</feature>
<evidence type="ECO:0000256" key="7">
    <source>
        <dbReference type="SAM" id="MobiDB-lite"/>
    </source>
</evidence>
<dbReference type="GO" id="GO:0015171">
    <property type="term" value="F:amino acid transmembrane transporter activity"/>
    <property type="evidence" value="ECO:0007669"/>
    <property type="project" value="TreeGrafter"/>
</dbReference>